<reference evidence="1" key="1">
    <citation type="submission" date="2019-05" db="EMBL/GenBank/DDBJ databases">
        <authorList>
            <person name="Piombo E."/>
        </authorList>
    </citation>
    <scope>NUCLEOTIDE SEQUENCE</scope>
    <source>
        <strain evidence="1">C2S</strain>
    </source>
</reference>
<accession>A0A5Q3DT30</accession>
<gene>
    <name evidence="1" type="ORF">C2S_6464</name>
</gene>
<dbReference type="EMBL" id="CABFJX010000168">
    <property type="protein sequence ID" value="VTT66483.1"/>
    <property type="molecule type" value="Genomic_DNA"/>
</dbReference>
<protein>
    <submittedName>
        <fullName evidence="1">Uncharacterized protein</fullName>
    </submittedName>
</protein>
<comment type="caution">
    <text evidence="1">The sequence shown here is derived from an EMBL/GenBank/DDBJ whole genome shotgun (WGS) entry which is preliminary data.</text>
</comment>
<dbReference type="Proteomes" id="UP000760494">
    <property type="component" value="Unassembled WGS sequence"/>
</dbReference>
<name>A0A5Q3DT30_FUSFU</name>
<sequence>MSSADSSSIKLCKGRGSLIFSEPDINSPLSRALFNIWICIWTLIVLSIFALACLVQAGTINMPDWTKDLRKFDDEEWAQYSAILIISICVLFVLTMVTGIAALRADGY</sequence>
<evidence type="ECO:0000313" key="1">
    <source>
        <dbReference type="EMBL" id="VTT66483.1"/>
    </source>
</evidence>
<dbReference type="AlphaFoldDB" id="A0A5Q3DT30"/>
<evidence type="ECO:0000313" key="2">
    <source>
        <dbReference type="Proteomes" id="UP000760494"/>
    </source>
</evidence>
<organism evidence="1 2">
    <name type="scientific">Fusarium fujikuroi</name>
    <name type="common">Bakanae and foot rot disease fungus</name>
    <name type="synonym">Gibberella fujikuroi</name>
    <dbReference type="NCBI Taxonomy" id="5127"/>
    <lineage>
        <taxon>Eukaryota</taxon>
        <taxon>Fungi</taxon>
        <taxon>Dikarya</taxon>
        <taxon>Ascomycota</taxon>
        <taxon>Pezizomycotina</taxon>
        <taxon>Sordariomycetes</taxon>
        <taxon>Hypocreomycetidae</taxon>
        <taxon>Hypocreales</taxon>
        <taxon>Nectriaceae</taxon>
        <taxon>Fusarium</taxon>
        <taxon>Fusarium fujikuroi species complex</taxon>
    </lineage>
</organism>
<proteinExistence type="predicted"/>